<feature type="transmembrane region" description="Helical" evidence="3">
    <location>
        <begin position="338"/>
        <end position="364"/>
    </location>
</feature>
<keyword evidence="3" id="KW-1133">Transmembrane helix</keyword>
<keyword evidence="6" id="KW-1185">Reference proteome</keyword>
<feature type="transmembrane region" description="Helical" evidence="3">
    <location>
        <begin position="203"/>
        <end position="222"/>
    </location>
</feature>
<sequence length="436" mass="46419">MTETEKLPNVSTQTLEVELGQRGEDRSVTVQPAALTFDSGAKAWCNLIGGWCALFATFGYTNAFGVYQDFYTRSDTASASAISWIGSTQVFLLTSLGLISGKLLDHGYFRHTIFAGSVLYVFSLFMLSIADTSVYYQLFLAQGVGMGLGGGLIYIPCVAIQSHHWRARRAMAIGIVFTGSSLGGIVFPIMLNQLLSEGTSFGWSVRATAFVVLGLLALVNILMSPRAEMLVRSEAHLADLKAVITDVPYMLTIFGAFCGMLGIFYPYFYTQLFAITHGVDSNVAFYTIAMLNAGSIPGRVLPGILAHRLGTFNFLIFSTAAMAVVIFALFGISSVGGIVVFAILAGLFSGAYFSLLAAAMASFARTPGEAGLRMGLSFALAALGLLTGTPIIGALLGSNLVWSKTIIFSGVTVVAGLIVFVLSRQIVAHRKASQIV</sequence>
<feature type="transmembrane region" description="Helical" evidence="3">
    <location>
        <begin position="314"/>
        <end position="332"/>
    </location>
</feature>
<evidence type="ECO:0000256" key="1">
    <source>
        <dbReference type="ARBA" id="ARBA00004141"/>
    </source>
</evidence>
<evidence type="ECO:0000256" key="3">
    <source>
        <dbReference type="SAM" id="Phobius"/>
    </source>
</evidence>
<feature type="transmembrane region" description="Helical" evidence="3">
    <location>
        <begin position="136"/>
        <end position="158"/>
    </location>
</feature>
<comment type="similarity">
    <text evidence="2">Belongs to the major facilitator superfamily. Monocarboxylate porter (TC 2.A.1.13) family.</text>
</comment>
<name>A0ABP1DLL2_9APHY</name>
<dbReference type="Gene3D" id="1.20.1250.20">
    <property type="entry name" value="MFS general substrate transporter like domains"/>
    <property type="match status" value="2"/>
</dbReference>
<evidence type="ECO:0000313" key="6">
    <source>
        <dbReference type="Proteomes" id="UP001497453"/>
    </source>
</evidence>
<comment type="subcellular location">
    <subcellularLocation>
        <location evidence="1">Membrane</location>
        <topology evidence="1">Multi-pass membrane protein</topology>
    </subcellularLocation>
</comment>
<feature type="transmembrane region" description="Helical" evidence="3">
    <location>
        <begin position="402"/>
        <end position="422"/>
    </location>
</feature>
<dbReference type="PANTHER" id="PTHR11360:SF284">
    <property type="entry name" value="EG:103B4.3 PROTEIN-RELATED"/>
    <property type="match status" value="1"/>
</dbReference>
<dbReference type="Proteomes" id="UP001497453">
    <property type="component" value="Chromosome 5"/>
</dbReference>
<organism evidence="5 6">
    <name type="scientific">Somion occarium</name>
    <dbReference type="NCBI Taxonomy" id="3059160"/>
    <lineage>
        <taxon>Eukaryota</taxon>
        <taxon>Fungi</taxon>
        <taxon>Dikarya</taxon>
        <taxon>Basidiomycota</taxon>
        <taxon>Agaricomycotina</taxon>
        <taxon>Agaricomycetes</taxon>
        <taxon>Polyporales</taxon>
        <taxon>Cerrenaceae</taxon>
        <taxon>Somion</taxon>
    </lineage>
</organism>
<dbReference type="InterPro" id="IPR020846">
    <property type="entry name" value="MFS_dom"/>
</dbReference>
<feature type="transmembrane region" description="Helical" evidence="3">
    <location>
        <begin position="81"/>
        <end position="100"/>
    </location>
</feature>
<feature type="transmembrane region" description="Helical" evidence="3">
    <location>
        <begin position="170"/>
        <end position="191"/>
    </location>
</feature>
<reference evidence="6" key="1">
    <citation type="submission" date="2024-04" db="EMBL/GenBank/DDBJ databases">
        <authorList>
            <person name="Shaw F."/>
            <person name="Minotto A."/>
        </authorList>
    </citation>
    <scope>NUCLEOTIDE SEQUENCE [LARGE SCALE GENOMIC DNA]</scope>
</reference>
<proteinExistence type="inferred from homology"/>
<dbReference type="SUPFAM" id="SSF103473">
    <property type="entry name" value="MFS general substrate transporter"/>
    <property type="match status" value="1"/>
</dbReference>
<dbReference type="EMBL" id="OZ037948">
    <property type="protein sequence ID" value="CAL1708741.1"/>
    <property type="molecule type" value="Genomic_DNA"/>
</dbReference>
<gene>
    <name evidence="5" type="ORF">GFSPODELE1_LOCUS7003</name>
</gene>
<dbReference type="InterPro" id="IPR036259">
    <property type="entry name" value="MFS_trans_sf"/>
</dbReference>
<keyword evidence="3" id="KW-0812">Transmembrane</keyword>
<feature type="transmembrane region" description="Helical" evidence="3">
    <location>
        <begin position="376"/>
        <end position="396"/>
    </location>
</feature>
<dbReference type="InterPro" id="IPR011701">
    <property type="entry name" value="MFS"/>
</dbReference>
<feature type="transmembrane region" description="Helical" evidence="3">
    <location>
        <begin position="283"/>
        <end position="302"/>
    </location>
</feature>
<accession>A0ABP1DLL2</accession>
<keyword evidence="3" id="KW-0472">Membrane</keyword>
<feature type="transmembrane region" description="Helical" evidence="3">
    <location>
        <begin position="243"/>
        <end position="268"/>
    </location>
</feature>
<evidence type="ECO:0000256" key="2">
    <source>
        <dbReference type="ARBA" id="ARBA00006727"/>
    </source>
</evidence>
<feature type="transmembrane region" description="Helical" evidence="3">
    <location>
        <begin position="43"/>
        <end position="61"/>
    </location>
</feature>
<evidence type="ECO:0000259" key="4">
    <source>
        <dbReference type="PROSITE" id="PS50850"/>
    </source>
</evidence>
<dbReference type="PROSITE" id="PS50850">
    <property type="entry name" value="MFS"/>
    <property type="match status" value="1"/>
</dbReference>
<dbReference type="PANTHER" id="PTHR11360">
    <property type="entry name" value="MONOCARBOXYLATE TRANSPORTER"/>
    <property type="match status" value="1"/>
</dbReference>
<dbReference type="InterPro" id="IPR050327">
    <property type="entry name" value="Proton-linked_MCT"/>
</dbReference>
<protein>
    <recommendedName>
        <fullName evidence="4">Major facilitator superfamily (MFS) profile domain-containing protein</fullName>
    </recommendedName>
</protein>
<feature type="domain" description="Major facilitator superfamily (MFS) profile" evidence="4">
    <location>
        <begin position="42"/>
        <end position="427"/>
    </location>
</feature>
<evidence type="ECO:0000313" key="5">
    <source>
        <dbReference type="EMBL" id="CAL1708741.1"/>
    </source>
</evidence>
<dbReference type="Pfam" id="PF07690">
    <property type="entry name" value="MFS_1"/>
    <property type="match status" value="1"/>
</dbReference>
<feature type="transmembrane region" description="Helical" evidence="3">
    <location>
        <begin position="112"/>
        <end position="130"/>
    </location>
</feature>